<dbReference type="InterPro" id="IPR013752">
    <property type="entry name" value="KPA_reductase"/>
</dbReference>
<organism evidence="3">
    <name type="scientific">Kwoniella dejecticola CBS 10117</name>
    <dbReference type="NCBI Taxonomy" id="1296121"/>
    <lineage>
        <taxon>Eukaryota</taxon>
        <taxon>Fungi</taxon>
        <taxon>Dikarya</taxon>
        <taxon>Basidiomycota</taxon>
        <taxon>Agaricomycotina</taxon>
        <taxon>Tremellomycetes</taxon>
        <taxon>Tremellales</taxon>
        <taxon>Cryptococcaceae</taxon>
        <taxon>Kwoniella</taxon>
    </lineage>
</organism>
<feature type="domain" description="Ketopantoate reductase C-terminal" evidence="2">
    <location>
        <begin position="216"/>
        <end position="358"/>
    </location>
</feature>
<evidence type="ECO:0000313" key="4">
    <source>
        <dbReference type="EMBL" id="WWC58724.1"/>
    </source>
</evidence>
<evidence type="ECO:0000259" key="2">
    <source>
        <dbReference type="Pfam" id="PF08546"/>
    </source>
</evidence>
<dbReference type="Pfam" id="PF08546">
    <property type="entry name" value="ApbA_C"/>
    <property type="match status" value="1"/>
</dbReference>
<evidence type="ECO:0008006" key="6">
    <source>
        <dbReference type="Google" id="ProtNLM"/>
    </source>
</evidence>
<reference evidence="4" key="2">
    <citation type="submission" date="2013-07" db="EMBL/GenBank/DDBJ databases">
        <authorList>
            <consortium name="The Broad Institute Genome Sequencing Platform"/>
            <person name="Cuomo C."/>
            <person name="Litvintseva A."/>
            <person name="Chen Y."/>
            <person name="Heitman J."/>
            <person name="Sun S."/>
            <person name="Springer D."/>
            <person name="Dromer F."/>
            <person name="Young S.K."/>
            <person name="Zeng Q."/>
            <person name="Gargeya S."/>
            <person name="Fitzgerald M."/>
            <person name="Abouelleil A."/>
            <person name="Alvarado L."/>
            <person name="Berlin A.M."/>
            <person name="Chapman S.B."/>
            <person name="Dewar J."/>
            <person name="Goldberg J."/>
            <person name="Griggs A."/>
            <person name="Gujja S."/>
            <person name="Hansen M."/>
            <person name="Howarth C."/>
            <person name="Imamovic A."/>
            <person name="Larimer J."/>
            <person name="McCowan C."/>
            <person name="Murphy C."/>
            <person name="Pearson M."/>
            <person name="Priest M."/>
            <person name="Roberts A."/>
            <person name="Saif S."/>
            <person name="Shea T."/>
            <person name="Sykes S."/>
            <person name="Wortman J."/>
            <person name="Nusbaum C."/>
            <person name="Birren B."/>
        </authorList>
    </citation>
    <scope>NUCLEOTIDE SEQUENCE</scope>
    <source>
        <strain evidence="4">CBS 10117</strain>
    </source>
</reference>
<dbReference type="EMBL" id="KI894027">
    <property type="protein sequence ID" value="OBR89448.1"/>
    <property type="molecule type" value="Genomic_DNA"/>
</dbReference>
<proteinExistence type="predicted"/>
<reference evidence="3" key="1">
    <citation type="submission" date="2013-07" db="EMBL/GenBank/DDBJ databases">
        <title>The Genome Sequence of Cryptococcus dejecticola CBS10117.</title>
        <authorList>
            <consortium name="The Broad Institute Genome Sequencing Platform"/>
            <person name="Cuomo C."/>
            <person name="Litvintseva A."/>
            <person name="Chen Y."/>
            <person name="Heitman J."/>
            <person name="Sun S."/>
            <person name="Springer D."/>
            <person name="Dromer F."/>
            <person name="Young S.K."/>
            <person name="Zeng Q."/>
            <person name="Gargeya S."/>
            <person name="Fitzgerald M."/>
            <person name="Abouelleil A."/>
            <person name="Alvarado L."/>
            <person name="Berlin A.M."/>
            <person name="Chapman S.B."/>
            <person name="Dewar J."/>
            <person name="Goldberg J."/>
            <person name="Griggs A."/>
            <person name="Gujja S."/>
            <person name="Hansen M."/>
            <person name="Howarth C."/>
            <person name="Imamovic A."/>
            <person name="Larimer J."/>
            <person name="McCowan C."/>
            <person name="Murphy C."/>
            <person name="Pearson M."/>
            <person name="Priest M."/>
            <person name="Roberts A."/>
            <person name="Saif S."/>
            <person name="Shea T."/>
            <person name="Sykes S."/>
            <person name="Wortman J."/>
            <person name="Nusbaum C."/>
            <person name="Birren B."/>
        </authorList>
    </citation>
    <scope>NUCLEOTIDE SEQUENCE [LARGE SCALE GENOMIC DNA]</scope>
    <source>
        <strain evidence="3">CBS 10117</strain>
    </source>
</reference>
<dbReference type="PANTHER" id="PTHR21708">
    <property type="entry name" value="PROBABLE 2-DEHYDROPANTOATE 2-REDUCTASE"/>
    <property type="match status" value="1"/>
</dbReference>
<protein>
    <recommendedName>
        <fullName evidence="6">2-dehydropantoate 2-reductase</fullName>
    </recommendedName>
</protein>
<dbReference type="AlphaFoldDB" id="A0A1A6AHF6"/>
<dbReference type="RefSeq" id="XP_018267290.1">
    <property type="nucleotide sequence ID" value="XM_018404636.1"/>
</dbReference>
<gene>
    <name evidence="3" type="ORF">I303_01275</name>
    <name evidence="4" type="ORF">I303_101268</name>
</gene>
<accession>A0A1A6AHF6</accession>
<dbReference type="KEGG" id="kdj:28964974"/>
<feature type="domain" description="Ketopantoate reductase N-terminal" evidence="1">
    <location>
        <begin position="16"/>
        <end position="173"/>
    </location>
</feature>
<reference evidence="4" key="3">
    <citation type="submission" date="2024-02" db="EMBL/GenBank/DDBJ databases">
        <title>Comparative genomics of Cryptococcus and Kwoniella reveals pathogenesis evolution and contrasting modes of karyotype evolution via chromosome fusion or intercentromeric recombination.</title>
        <authorList>
            <person name="Coelho M.A."/>
            <person name="David-Palma M."/>
            <person name="Shea T."/>
            <person name="Bowers K."/>
            <person name="McGinley-Smith S."/>
            <person name="Mohammad A.W."/>
            <person name="Gnirke A."/>
            <person name="Yurkov A.M."/>
            <person name="Nowrousian M."/>
            <person name="Sun S."/>
            <person name="Cuomo C.A."/>
            <person name="Heitman J."/>
        </authorList>
    </citation>
    <scope>NUCLEOTIDE SEQUENCE</scope>
    <source>
        <strain evidence="4">CBS 10117</strain>
    </source>
</reference>
<dbReference type="SUPFAM" id="SSF48179">
    <property type="entry name" value="6-phosphogluconate dehydrogenase C-terminal domain-like"/>
    <property type="match status" value="1"/>
</dbReference>
<dbReference type="Gene3D" id="3.40.50.720">
    <property type="entry name" value="NAD(P)-binding Rossmann-like Domain"/>
    <property type="match status" value="1"/>
</dbReference>
<evidence type="ECO:0000259" key="1">
    <source>
        <dbReference type="Pfam" id="PF02558"/>
    </source>
</evidence>
<evidence type="ECO:0000313" key="3">
    <source>
        <dbReference type="EMBL" id="OBR89448.1"/>
    </source>
</evidence>
<dbReference type="InterPro" id="IPR013328">
    <property type="entry name" value="6PGD_dom2"/>
</dbReference>
<dbReference type="STRING" id="1296121.A0A1A6AHF6"/>
<dbReference type="OrthoDB" id="3609at2759"/>
<dbReference type="Gene3D" id="1.10.1040.10">
    <property type="entry name" value="N-(1-d-carboxylethyl)-l-norvaline Dehydrogenase, domain 2"/>
    <property type="match status" value="1"/>
</dbReference>
<dbReference type="InterPro" id="IPR013332">
    <property type="entry name" value="KPR_N"/>
</dbReference>
<dbReference type="PANTHER" id="PTHR21708:SF43">
    <property type="entry name" value="KETOPANTOATE REDUCTASE C-TERMINAL DOMAIN-CONTAINING PROTEIN"/>
    <property type="match status" value="1"/>
</dbReference>
<dbReference type="InterPro" id="IPR051402">
    <property type="entry name" value="KPR-Related"/>
</dbReference>
<dbReference type="VEuPathDB" id="FungiDB:I303_01275"/>
<dbReference type="GeneID" id="28964974"/>
<dbReference type="Pfam" id="PF02558">
    <property type="entry name" value="ApbA"/>
    <property type="match status" value="1"/>
</dbReference>
<keyword evidence="5" id="KW-1185">Reference proteome</keyword>
<dbReference type="EMBL" id="CP144530">
    <property type="protein sequence ID" value="WWC58724.1"/>
    <property type="molecule type" value="Genomic_DNA"/>
</dbReference>
<dbReference type="Proteomes" id="UP000078595">
    <property type="component" value="Chromosome 1"/>
</dbReference>
<sequence>MTNSAAINGRSEPVDILLIGLGSIGSVYAYLLERSGKARVTAVARSNYTLYTTTGVTLHTDRFGIIENWKPYRVVKSQAEALENSQHYPICIVCTKCLPDVLPNSELLKEAIASGQIGSWNLIQNGLGIEEDLYQAVKHLGTPVMSSPAWIGIVTEGNLVRWRGKDTLVTGLYPPLPPKGFDGPARIFTERESEALKLWVDLLTAGEGFVHPTDRIDSVRYLKNVWNAAWAVVTGLIRHTALQFSYLEPTEQGYIKDYFKEIVDIGFQAGLLYEGMIQYPAGDVMGDAQSVVDRAWTVLTSTARERGVGHKYSLLIDVEQNRPFEVEVIVGSVLKIAKKNNIVTPRLEFAYAMLKALQLEIIRDNERKKVQQIDEVSA</sequence>
<dbReference type="GO" id="GO:0005737">
    <property type="term" value="C:cytoplasm"/>
    <property type="evidence" value="ECO:0007669"/>
    <property type="project" value="TreeGrafter"/>
</dbReference>
<name>A0A1A6AHF6_9TREE</name>
<evidence type="ECO:0000313" key="5">
    <source>
        <dbReference type="Proteomes" id="UP000078595"/>
    </source>
</evidence>
<dbReference type="InterPro" id="IPR008927">
    <property type="entry name" value="6-PGluconate_DH-like_C_sf"/>
</dbReference>